<dbReference type="EMBL" id="JACHKZ010000011">
    <property type="protein sequence ID" value="MBB6578104.1"/>
    <property type="molecule type" value="Genomic_DNA"/>
</dbReference>
<dbReference type="PANTHER" id="PTHR43133">
    <property type="entry name" value="RNA POLYMERASE ECF-TYPE SIGMA FACTO"/>
    <property type="match status" value="1"/>
</dbReference>
<dbReference type="InterPro" id="IPR013325">
    <property type="entry name" value="RNA_pol_sigma_r2"/>
</dbReference>
<dbReference type="Proteomes" id="UP000562492">
    <property type="component" value="Unassembled WGS sequence"/>
</dbReference>
<accession>A0ABR6RG26</accession>
<evidence type="ECO:0000313" key="8">
    <source>
        <dbReference type="EMBL" id="MBB6578104.1"/>
    </source>
</evidence>
<dbReference type="InterPro" id="IPR014284">
    <property type="entry name" value="RNA_pol_sigma-70_dom"/>
</dbReference>
<dbReference type="Gene3D" id="1.10.10.10">
    <property type="entry name" value="Winged helix-like DNA-binding domain superfamily/Winged helix DNA-binding domain"/>
    <property type="match status" value="1"/>
</dbReference>
<dbReference type="InterPro" id="IPR013249">
    <property type="entry name" value="RNA_pol_sigma70_r4_t2"/>
</dbReference>
<dbReference type="PANTHER" id="PTHR43133:SF8">
    <property type="entry name" value="RNA POLYMERASE SIGMA FACTOR HI_1459-RELATED"/>
    <property type="match status" value="1"/>
</dbReference>
<dbReference type="InterPro" id="IPR013324">
    <property type="entry name" value="RNA_pol_sigma_r3/r4-like"/>
</dbReference>
<evidence type="ECO:0000256" key="2">
    <source>
        <dbReference type="ARBA" id="ARBA00023015"/>
    </source>
</evidence>
<dbReference type="InterPro" id="IPR039425">
    <property type="entry name" value="RNA_pol_sigma-70-like"/>
</dbReference>
<sequence length="198" mass="22151">MVDEQQPDEALMLAYARGHAAAFEPLYARHSQRLWRYFFRNTGNAALADDLAQDTWFAVVDAAPGYQPSAKFSTWAFTLAHHKLVDHWRRHKPHASLDEETGEGMALAETLFANSGFDPERLQGRKDIARALLNALAQLPPEQREAFLLQAEADMTVADIAAATHVTQETAKSRLRYARAKLRQALEAGDEEPQKVPA</sequence>
<dbReference type="Gene3D" id="1.10.1740.10">
    <property type="match status" value="1"/>
</dbReference>
<feature type="domain" description="RNA polymerase sigma-70 region 2" evidence="6">
    <location>
        <begin position="26"/>
        <end position="92"/>
    </location>
</feature>
<dbReference type="Pfam" id="PF08281">
    <property type="entry name" value="Sigma70_r4_2"/>
    <property type="match status" value="1"/>
</dbReference>
<dbReference type="CDD" id="cd06171">
    <property type="entry name" value="Sigma70_r4"/>
    <property type="match status" value="1"/>
</dbReference>
<keyword evidence="9" id="KW-1185">Reference proteome</keyword>
<keyword evidence="5" id="KW-0804">Transcription</keyword>
<dbReference type="NCBIfam" id="TIGR02937">
    <property type="entry name" value="sigma70-ECF"/>
    <property type="match status" value="1"/>
</dbReference>
<keyword evidence="3" id="KW-0731">Sigma factor</keyword>
<keyword evidence="4" id="KW-0238">DNA-binding</keyword>
<evidence type="ECO:0000256" key="5">
    <source>
        <dbReference type="ARBA" id="ARBA00023163"/>
    </source>
</evidence>
<keyword evidence="2" id="KW-0805">Transcription regulation</keyword>
<dbReference type="SUPFAM" id="SSF88946">
    <property type="entry name" value="Sigma2 domain of RNA polymerase sigma factors"/>
    <property type="match status" value="1"/>
</dbReference>
<evidence type="ECO:0000256" key="4">
    <source>
        <dbReference type="ARBA" id="ARBA00023125"/>
    </source>
</evidence>
<gene>
    <name evidence="8" type="ORF">HNP33_002179</name>
</gene>
<protein>
    <submittedName>
        <fullName evidence="8">RNA polymerase sigma-70 factor (ECF subfamily)</fullName>
    </submittedName>
</protein>
<evidence type="ECO:0000259" key="6">
    <source>
        <dbReference type="Pfam" id="PF04542"/>
    </source>
</evidence>
<proteinExistence type="inferred from homology"/>
<reference evidence="8 9" key="1">
    <citation type="submission" date="2020-08" db="EMBL/GenBank/DDBJ databases">
        <title>Functional genomics of gut bacteria from endangered species of beetles.</title>
        <authorList>
            <person name="Carlos-Shanley C."/>
        </authorList>
    </citation>
    <scope>NUCLEOTIDE SEQUENCE [LARGE SCALE GENOMIC DNA]</scope>
    <source>
        <strain evidence="8 9">S00124</strain>
    </source>
</reference>
<evidence type="ECO:0000313" key="9">
    <source>
        <dbReference type="Proteomes" id="UP000562492"/>
    </source>
</evidence>
<feature type="domain" description="RNA polymerase sigma factor 70 region 4 type 2" evidence="7">
    <location>
        <begin position="130"/>
        <end position="182"/>
    </location>
</feature>
<evidence type="ECO:0000259" key="7">
    <source>
        <dbReference type="Pfam" id="PF08281"/>
    </source>
</evidence>
<organism evidence="8 9">
    <name type="scientific">Comamonas odontotermitis</name>
    <dbReference type="NCBI Taxonomy" id="379895"/>
    <lineage>
        <taxon>Bacteria</taxon>
        <taxon>Pseudomonadati</taxon>
        <taxon>Pseudomonadota</taxon>
        <taxon>Betaproteobacteria</taxon>
        <taxon>Burkholderiales</taxon>
        <taxon>Comamonadaceae</taxon>
        <taxon>Comamonas</taxon>
    </lineage>
</organism>
<dbReference type="RefSeq" id="WP_233464480.1">
    <property type="nucleotide sequence ID" value="NZ_JACHKZ010000011.1"/>
</dbReference>
<evidence type="ECO:0000256" key="1">
    <source>
        <dbReference type="ARBA" id="ARBA00010641"/>
    </source>
</evidence>
<dbReference type="InterPro" id="IPR036388">
    <property type="entry name" value="WH-like_DNA-bd_sf"/>
</dbReference>
<name>A0ABR6RG26_9BURK</name>
<evidence type="ECO:0000256" key="3">
    <source>
        <dbReference type="ARBA" id="ARBA00023082"/>
    </source>
</evidence>
<dbReference type="SUPFAM" id="SSF88659">
    <property type="entry name" value="Sigma3 and sigma4 domains of RNA polymerase sigma factors"/>
    <property type="match status" value="1"/>
</dbReference>
<dbReference type="InterPro" id="IPR007627">
    <property type="entry name" value="RNA_pol_sigma70_r2"/>
</dbReference>
<comment type="similarity">
    <text evidence="1">Belongs to the sigma-70 factor family. ECF subfamily.</text>
</comment>
<dbReference type="Pfam" id="PF04542">
    <property type="entry name" value="Sigma70_r2"/>
    <property type="match status" value="1"/>
</dbReference>
<comment type="caution">
    <text evidence="8">The sequence shown here is derived from an EMBL/GenBank/DDBJ whole genome shotgun (WGS) entry which is preliminary data.</text>
</comment>